<evidence type="ECO:0000313" key="3">
    <source>
        <dbReference type="Proteomes" id="UP000789396"/>
    </source>
</evidence>
<name>A0A9N9I4M7_9GLOM</name>
<keyword evidence="3" id="KW-1185">Reference proteome</keyword>
<dbReference type="Proteomes" id="UP000789396">
    <property type="component" value="Unassembled WGS sequence"/>
</dbReference>
<evidence type="ECO:0000313" key="2">
    <source>
        <dbReference type="EMBL" id="CAG8720227.1"/>
    </source>
</evidence>
<dbReference type="OrthoDB" id="2416857at2759"/>
<reference evidence="2" key="1">
    <citation type="submission" date="2021-06" db="EMBL/GenBank/DDBJ databases">
        <authorList>
            <person name="Kallberg Y."/>
            <person name="Tangrot J."/>
            <person name="Rosling A."/>
        </authorList>
    </citation>
    <scope>NUCLEOTIDE SEQUENCE</scope>
    <source>
        <strain evidence="2">IN212</strain>
    </source>
</reference>
<sequence length="75" mass="8578">MTGRLTPFELVYGDTPRSNCTVINKLFEKDIIDEEEILSTIDIQADSIINLDDDMEENPEYSYYHNDGGNNDDDS</sequence>
<feature type="region of interest" description="Disordered" evidence="1">
    <location>
        <begin position="55"/>
        <end position="75"/>
    </location>
</feature>
<proteinExistence type="predicted"/>
<accession>A0A9N9I4M7</accession>
<dbReference type="EMBL" id="CAJVPZ010024771">
    <property type="protein sequence ID" value="CAG8720227.1"/>
    <property type="molecule type" value="Genomic_DNA"/>
</dbReference>
<gene>
    <name evidence="2" type="ORF">RFULGI_LOCUS11409</name>
</gene>
<feature type="non-terminal residue" evidence="2">
    <location>
        <position position="75"/>
    </location>
</feature>
<dbReference type="AlphaFoldDB" id="A0A9N9I4M7"/>
<organism evidence="2 3">
    <name type="scientific">Racocetra fulgida</name>
    <dbReference type="NCBI Taxonomy" id="60492"/>
    <lineage>
        <taxon>Eukaryota</taxon>
        <taxon>Fungi</taxon>
        <taxon>Fungi incertae sedis</taxon>
        <taxon>Mucoromycota</taxon>
        <taxon>Glomeromycotina</taxon>
        <taxon>Glomeromycetes</taxon>
        <taxon>Diversisporales</taxon>
        <taxon>Gigasporaceae</taxon>
        <taxon>Racocetra</taxon>
    </lineage>
</organism>
<protein>
    <submittedName>
        <fullName evidence="2">18671_t:CDS:1</fullName>
    </submittedName>
</protein>
<evidence type="ECO:0000256" key="1">
    <source>
        <dbReference type="SAM" id="MobiDB-lite"/>
    </source>
</evidence>
<comment type="caution">
    <text evidence="2">The sequence shown here is derived from an EMBL/GenBank/DDBJ whole genome shotgun (WGS) entry which is preliminary data.</text>
</comment>